<organism evidence="2">
    <name type="scientific">Candidatus Thiocaldithrix dubininis</name>
    <dbReference type="NCBI Taxonomy" id="3080823"/>
    <lineage>
        <taxon>Bacteria</taxon>
        <taxon>Pseudomonadati</taxon>
        <taxon>Pseudomonadota</taxon>
        <taxon>Gammaproteobacteria</taxon>
        <taxon>Thiotrichales</taxon>
        <taxon>Thiotrichaceae</taxon>
        <taxon>Candidatus Thiocaldithrix</taxon>
    </lineage>
</organism>
<protein>
    <recommendedName>
        <fullName evidence="3">WxL domain-containing protein</fullName>
    </recommendedName>
</protein>
<gene>
    <name evidence="2" type="ORF">QJT80_14690</name>
</gene>
<feature type="chain" id="PRO_5041736547" description="WxL domain-containing protein" evidence="1">
    <location>
        <begin position="22"/>
        <end position="214"/>
    </location>
</feature>
<evidence type="ECO:0000256" key="1">
    <source>
        <dbReference type="SAM" id="SignalP"/>
    </source>
</evidence>
<dbReference type="AlphaFoldDB" id="A0AA95KF82"/>
<reference evidence="2" key="1">
    <citation type="journal article" date="2023" name="Int. J. Mol. Sci.">
        <title>Metagenomics Revealed a New Genus 'Candidatus Thiocaldithrix dubininis' gen. nov., sp. nov. and a New Species 'Candidatus Thiothrix putei' sp. nov. in the Family Thiotrichaceae, Some Members of Which Have Traits of Both Na+- and H+-Motive Energetics.</title>
        <authorList>
            <person name="Ravin N.V."/>
            <person name="Muntyan M.S."/>
            <person name="Smolyakov D.D."/>
            <person name="Rudenko T.S."/>
            <person name="Beletsky A.V."/>
            <person name="Mardanov A.V."/>
            <person name="Grabovich M.Y."/>
        </authorList>
    </citation>
    <scope>NUCLEOTIDE SEQUENCE</scope>
    <source>
        <strain evidence="2">GKL-01</strain>
    </source>
</reference>
<reference evidence="2" key="2">
    <citation type="submission" date="2023-04" db="EMBL/GenBank/DDBJ databases">
        <authorList>
            <person name="Beletskiy A.V."/>
            <person name="Mardanov A.V."/>
            <person name="Ravin N.V."/>
        </authorList>
    </citation>
    <scope>NUCLEOTIDE SEQUENCE</scope>
    <source>
        <strain evidence="2">GKL-01</strain>
    </source>
</reference>
<evidence type="ECO:0000313" key="2">
    <source>
        <dbReference type="EMBL" id="WGZ90721.1"/>
    </source>
</evidence>
<name>A0AA95KF82_9GAMM</name>
<feature type="signal peptide" evidence="1">
    <location>
        <begin position="1"/>
        <end position="21"/>
    </location>
</feature>
<proteinExistence type="predicted"/>
<evidence type="ECO:0008006" key="3">
    <source>
        <dbReference type="Google" id="ProtNLM"/>
    </source>
</evidence>
<accession>A0AA95KF82</accession>
<dbReference type="KEGG" id="tdu:QJT80_14690"/>
<dbReference type="EMBL" id="CP124755">
    <property type="protein sequence ID" value="WGZ90721.1"/>
    <property type="molecule type" value="Genomic_DNA"/>
</dbReference>
<keyword evidence="1" id="KW-0732">Signal</keyword>
<dbReference type="Proteomes" id="UP001300672">
    <property type="component" value="Chromosome"/>
</dbReference>
<sequence>MKAVQAIVGVVLCSLSALSGADKRITTAPNITPNQSVSATVYLDFNLTVGKFIFFRIGDGAYPNADSTVNEVVLTATTTQLPSGVTNGNNQAFSWNGTAPVINGSTSVSLPVEVRSNAGQINLKTTVTNALAKGSETIPFSDIKISSSDSNLPAPVIPDSGTSASVNVVGGGSSIGGTLVTQRSANWTFNYVPSTSGLSAGTYSGTLTFTATAL</sequence>